<feature type="transmembrane region" description="Helical" evidence="5">
    <location>
        <begin position="228"/>
        <end position="250"/>
    </location>
</feature>
<dbReference type="InterPro" id="IPR011701">
    <property type="entry name" value="MFS"/>
</dbReference>
<feature type="transmembrane region" description="Helical" evidence="5">
    <location>
        <begin position="200"/>
        <end position="222"/>
    </location>
</feature>
<evidence type="ECO:0000313" key="7">
    <source>
        <dbReference type="EMBL" id="RWR19611.1"/>
    </source>
</evidence>
<sequence length="517" mass="53071">MDAASIPTPADNRYKVLFAICISAVIIPLVFTGPAISIPSVARDLGGDQTSLGWIVNAYAIAFGGCVMAAGALGDQIGRKRCFVTGLVIFAVTSVLIGLTPSLLVLNLLRALEGVGGALVLTSATSLLAQEFEGAERPRAFSFLGTAFGVGLAFGPMASGFVIELWGWRVLYFSIAVISILILVLGTPRIRESFDPDARGIDWPGTILFTAALVGLTFAIVLGPQEGWASATVLGLLGGAIVLLAAFVAVELKRAHPMLDLSLFRYPRFIGVQLLPVATGFSFVALIVYLPIWFMAIQGRDAFAAGLAILPLTAPMLVVPLIAGRLAKFVSPGILSGIGFLIAAAGVLLLMRLSPEAGLGPMILPMLLIGIGNGLPWGLMDALSVSVVPKERAGMAAGIFTTMRVAGEAIAIAAIGAALVGLTAHGLIVAAADSAISLPTNASAIASTISSGAHGTATNGGPALDGTIMALANVAYTDALRAILLVLAVLAILTAAICLLTLRERPSCDTDGRGIGR</sequence>
<reference evidence="7 8" key="1">
    <citation type="submission" date="2019-01" db="EMBL/GenBank/DDBJ databases">
        <title>Sinorhodobacter populi sp. nov. isolated from the symptomatic bark tissue of Populus euramericana canker.</title>
        <authorList>
            <person name="Xu G."/>
        </authorList>
    </citation>
    <scope>NUCLEOTIDE SEQUENCE [LARGE SCALE GENOMIC DNA]</scope>
    <source>
        <strain evidence="7 8">SK2B-1</strain>
    </source>
</reference>
<protein>
    <submittedName>
        <fullName evidence="7">MFS transporter</fullName>
    </submittedName>
</protein>
<feature type="transmembrane region" description="Helical" evidence="5">
    <location>
        <begin position="141"/>
        <end position="163"/>
    </location>
</feature>
<dbReference type="CDD" id="cd17321">
    <property type="entry name" value="MFS_MMR_MDR_like"/>
    <property type="match status" value="1"/>
</dbReference>
<dbReference type="PANTHER" id="PTHR42718:SF49">
    <property type="entry name" value="EXPORT PROTEIN"/>
    <property type="match status" value="1"/>
</dbReference>
<dbReference type="PROSITE" id="PS50850">
    <property type="entry name" value="MFS"/>
    <property type="match status" value="1"/>
</dbReference>
<reference evidence="7 8" key="2">
    <citation type="submission" date="2019-01" db="EMBL/GenBank/DDBJ databases">
        <authorList>
            <person name="Li Y."/>
        </authorList>
    </citation>
    <scope>NUCLEOTIDE SEQUENCE [LARGE SCALE GENOMIC DNA]</scope>
    <source>
        <strain evidence="7 8">SK2B-1</strain>
    </source>
</reference>
<evidence type="ECO:0000256" key="5">
    <source>
        <dbReference type="SAM" id="Phobius"/>
    </source>
</evidence>
<feature type="transmembrane region" description="Helical" evidence="5">
    <location>
        <begin position="409"/>
        <end position="432"/>
    </location>
</feature>
<dbReference type="RefSeq" id="WP_128209312.1">
    <property type="nucleotide sequence ID" value="NZ_JBHRSO010000063.1"/>
</dbReference>
<feature type="transmembrane region" description="Helical" evidence="5">
    <location>
        <begin position="479"/>
        <end position="502"/>
    </location>
</feature>
<feature type="transmembrane region" description="Helical" evidence="5">
    <location>
        <begin position="169"/>
        <end position="188"/>
    </location>
</feature>
<dbReference type="InterPro" id="IPR020846">
    <property type="entry name" value="MFS_dom"/>
</dbReference>
<keyword evidence="2 5" id="KW-0812">Transmembrane</keyword>
<evidence type="ECO:0000313" key="8">
    <source>
        <dbReference type="Proteomes" id="UP000284476"/>
    </source>
</evidence>
<gene>
    <name evidence="7" type="ORF">D2T30_13660</name>
</gene>
<feature type="transmembrane region" description="Helical" evidence="5">
    <location>
        <begin position="271"/>
        <end position="296"/>
    </location>
</feature>
<dbReference type="GO" id="GO:0016020">
    <property type="term" value="C:membrane"/>
    <property type="evidence" value="ECO:0007669"/>
    <property type="project" value="UniProtKB-SubCell"/>
</dbReference>
<dbReference type="SUPFAM" id="SSF103473">
    <property type="entry name" value="MFS general substrate transporter"/>
    <property type="match status" value="1"/>
</dbReference>
<evidence type="ECO:0000256" key="1">
    <source>
        <dbReference type="ARBA" id="ARBA00004141"/>
    </source>
</evidence>
<comment type="caution">
    <text evidence="7">The sequence shown here is derived from an EMBL/GenBank/DDBJ whole genome shotgun (WGS) entry which is preliminary data.</text>
</comment>
<feature type="transmembrane region" description="Helical" evidence="5">
    <location>
        <begin position="302"/>
        <end position="322"/>
    </location>
</feature>
<feature type="transmembrane region" description="Helical" evidence="5">
    <location>
        <begin position="363"/>
        <end position="388"/>
    </location>
</feature>
<dbReference type="Pfam" id="PF07690">
    <property type="entry name" value="MFS_1"/>
    <property type="match status" value="1"/>
</dbReference>
<feature type="domain" description="Major facilitator superfamily (MFS) profile" evidence="6">
    <location>
        <begin position="1"/>
        <end position="506"/>
    </location>
</feature>
<dbReference type="PRINTS" id="PR01036">
    <property type="entry name" value="TCRTETB"/>
</dbReference>
<feature type="transmembrane region" description="Helical" evidence="5">
    <location>
        <begin position="51"/>
        <end position="70"/>
    </location>
</feature>
<comment type="subcellular location">
    <subcellularLocation>
        <location evidence="1">Membrane</location>
        <topology evidence="1">Multi-pass membrane protein</topology>
    </subcellularLocation>
</comment>
<proteinExistence type="predicted"/>
<dbReference type="GO" id="GO:0022857">
    <property type="term" value="F:transmembrane transporter activity"/>
    <property type="evidence" value="ECO:0007669"/>
    <property type="project" value="InterPro"/>
</dbReference>
<feature type="transmembrane region" description="Helical" evidence="5">
    <location>
        <begin position="16"/>
        <end position="39"/>
    </location>
</feature>
<feature type="transmembrane region" description="Helical" evidence="5">
    <location>
        <begin position="111"/>
        <end position="129"/>
    </location>
</feature>
<organism evidence="7 8">
    <name type="scientific">Paenirhodobacter populi</name>
    <dbReference type="NCBI Taxonomy" id="2306993"/>
    <lineage>
        <taxon>Bacteria</taxon>
        <taxon>Pseudomonadati</taxon>
        <taxon>Pseudomonadota</taxon>
        <taxon>Alphaproteobacteria</taxon>
        <taxon>Rhodobacterales</taxon>
        <taxon>Rhodobacter group</taxon>
        <taxon>Paenirhodobacter</taxon>
    </lineage>
</organism>
<dbReference type="EMBL" id="SAUZ01000015">
    <property type="protein sequence ID" value="RWR19611.1"/>
    <property type="molecule type" value="Genomic_DNA"/>
</dbReference>
<evidence type="ECO:0000259" key="6">
    <source>
        <dbReference type="PROSITE" id="PS50850"/>
    </source>
</evidence>
<keyword evidence="4 5" id="KW-0472">Membrane</keyword>
<keyword evidence="3 5" id="KW-1133">Transmembrane helix</keyword>
<dbReference type="Gene3D" id="1.20.1720.10">
    <property type="entry name" value="Multidrug resistance protein D"/>
    <property type="match status" value="1"/>
</dbReference>
<dbReference type="PANTHER" id="PTHR42718">
    <property type="entry name" value="MAJOR FACILITATOR SUPERFAMILY MULTIDRUG TRANSPORTER MFSC"/>
    <property type="match status" value="1"/>
</dbReference>
<dbReference type="Proteomes" id="UP000284476">
    <property type="component" value="Unassembled WGS sequence"/>
</dbReference>
<dbReference type="Gene3D" id="1.20.1250.20">
    <property type="entry name" value="MFS general substrate transporter like domains"/>
    <property type="match status" value="1"/>
</dbReference>
<dbReference type="InterPro" id="IPR036259">
    <property type="entry name" value="MFS_trans_sf"/>
</dbReference>
<dbReference type="AlphaFoldDB" id="A0A443JGK5"/>
<feature type="transmembrane region" description="Helical" evidence="5">
    <location>
        <begin position="329"/>
        <end position="351"/>
    </location>
</feature>
<feature type="transmembrane region" description="Helical" evidence="5">
    <location>
        <begin position="82"/>
        <end position="105"/>
    </location>
</feature>
<evidence type="ECO:0000256" key="2">
    <source>
        <dbReference type="ARBA" id="ARBA00022692"/>
    </source>
</evidence>
<name>A0A443JGK5_9RHOB</name>
<evidence type="ECO:0000256" key="4">
    <source>
        <dbReference type="ARBA" id="ARBA00023136"/>
    </source>
</evidence>
<evidence type="ECO:0000256" key="3">
    <source>
        <dbReference type="ARBA" id="ARBA00022989"/>
    </source>
</evidence>
<accession>A0A443JGK5</accession>